<dbReference type="InterPro" id="IPR002105">
    <property type="entry name" value="Dockerin_1_rpt"/>
</dbReference>
<dbReference type="CDD" id="cd08547">
    <property type="entry name" value="Type_II_cohesin"/>
    <property type="match status" value="1"/>
</dbReference>
<dbReference type="InterPro" id="IPR006104">
    <property type="entry name" value="Glyco_hydro_2_N"/>
</dbReference>
<dbReference type="Gene3D" id="3.20.20.80">
    <property type="entry name" value="Glycosidases"/>
    <property type="match status" value="1"/>
</dbReference>
<evidence type="ECO:0000256" key="1">
    <source>
        <dbReference type="ARBA" id="ARBA00007401"/>
    </source>
</evidence>
<dbReference type="SUPFAM" id="SSF49785">
    <property type="entry name" value="Galactose-binding domain-like"/>
    <property type="match status" value="1"/>
</dbReference>
<dbReference type="InterPro" id="IPR036156">
    <property type="entry name" value="Beta-gal/glucu_dom_sf"/>
</dbReference>
<dbReference type="Pfam" id="PF07691">
    <property type="entry name" value="PA14"/>
    <property type="match status" value="1"/>
</dbReference>
<dbReference type="InterPro" id="IPR018247">
    <property type="entry name" value="EF_Hand_1_Ca_BS"/>
</dbReference>
<dbReference type="InterPro" id="IPR017853">
    <property type="entry name" value="GH"/>
</dbReference>
<feature type="domain" description="Dockerin" evidence="4">
    <location>
        <begin position="1367"/>
        <end position="1427"/>
    </location>
</feature>
<dbReference type="InterPro" id="IPR013320">
    <property type="entry name" value="ConA-like_dom_sf"/>
</dbReference>
<dbReference type="SUPFAM" id="SSF49899">
    <property type="entry name" value="Concanavalin A-like lectins/glucanases"/>
    <property type="match status" value="1"/>
</dbReference>
<dbReference type="InterPro" id="IPR006103">
    <property type="entry name" value="Glyco_hydro_2_cat"/>
</dbReference>
<dbReference type="SMART" id="SM00758">
    <property type="entry name" value="PA14"/>
    <property type="match status" value="1"/>
</dbReference>
<sequence>MNRRSFTIMKWKKTLRVGFIAVWVLVFVLTSLRVPGRALAAESVTAPEETHGLKAEYYLNSGAPNFTFGELKSTIIDPNIDFGSLEGVFSALTGRNDRVSVRWTGFIQPETTENYTFSIIGDNGFRLWIDNKLVIDHWVDDWDKEQTGAPLALTAGQKHEFKLEYFENNGGSNLHLRWSSPRVPKQAVPTQAFYPPAGFDYGGTVATDGSTAEVVLSEPLQELPAGLTEHLRIQVVGVDWPIASASLKPGEPHVIMLSFAYPIYSKDVWLVRAGYDGKGGLNTRDGAAVAAFDVQLKNRSTYQITTPWAAEVNPENVLPDYPRPQLVRGQWANLNGEWEFEVAKEDDAVPTGRTLGEKILVPFAAESVLSGINRVEERMWYKRSFTVPDSWSGQRVNLNFGAVDYLATVYVNGKLIGSHKGGYTSFSFDITDALVSGSNELIVHVLDQTDMGEDQAVGKQTVKKLGGIWYTSVSGIWQTVWLEPVANAHIEKLDMTPDLQSQALKLTPAVQGAPGLTVEAVAKVGGEIVGRVTGAAGETLQLPVPNPRLWSPDDPFLYDLTVRLKNGEQVADEVTSYFGMREIKLGMEDGVLRPLLNGKFVFQMGPLDQGYYPDGLYTAPTDEALKFDLQTVKRVGMNMVRKHIKVEPARWYYWADKLGVLVWQDMPSLEDRQGNRGSDITPATKTQWLKEYKEMVDQLRSAPSIVVWTVFNEGWGQFDWGGQQTRDAANYVKGLDSTRLINNTSGWQDSGAGDLIDAHAYPAPTSPTPTQTRAAVLGEYGGLGLHVPGHEWSPLVFSYQLMNSKQELTDKYVQFIDRLKQLKQSPGLSAAIYTQITDVEYEINGLLSYDRKVEKLDFNRIAKAHRELIGGVTREDLIDELQLAEQLLSRLQAGDGAGQYPQEAIAAYRSTVDAAKAVSMNGSSTANDWIHAMNALKAAKWQLVVSVNDPIPQGAVTDSFATGTLDPAWSIYREDAARWSLTAKPGSLRLQTLSGDSHQTSNSLKNVFLRKAPEGDFAITTKVTAPVAKNHQQAGLIIWQNEDNYVRLGHVWDTVGSTGKSLETAVERNAVYTKATNMAKHPGTDTVYLQIKKTGNVYTTHYWDGAAWAPAADPVQADLTNLQIGFYGLSAGDNTSMTADFDYFSVGAPVQAQPKASLTGPAVVGSGQSFDLTYSLSDVAGNVYGSVYAQDVTVGFDPSKLELTDAVSVKDGFSLLEKRELEPGKVRMVGASLGGGAEANGAWLKLSFKAKPTAAPGSAYTSIQLSGIAIADRTGVETTIPGTTHQLQVTAEAPDKSDLNEAIAAAQAKVDAAVEDLRHGYYLPGSRAAMQVIIAQAAIVANDAEATQQQITEALNALTTAMLAFEGRKINADLNGNGSISIGDLAIIASHYGKQQGDSGWSATADLNQDGKVDIQDLTTVARSVLQ</sequence>
<name>A0A7X3CSC8_9BACL</name>
<dbReference type="Gene3D" id="2.60.120.260">
    <property type="entry name" value="Galactose-binding domain-like"/>
    <property type="match status" value="1"/>
</dbReference>
<evidence type="ECO:0000256" key="2">
    <source>
        <dbReference type="ARBA" id="ARBA00022801"/>
    </source>
</evidence>
<dbReference type="SUPFAM" id="SSF56988">
    <property type="entry name" value="Anthrax protective antigen"/>
    <property type="match status" value="1"/>
</dbReference>
<keyword evidence="7" id="KW-1185">Reference proteome</keyword>
<evidence type="ECO:0000313" key="7">
    <source>
        <dbReference type="Proteomes" id="UP000450917"/>
    </source>
</evidence>
<dbReference type="PROSITE" id="PS00018">
    <property type="entry name" value="EF_HAND_1"/>
    <property type="match status" value="2"/>
</dbReference>
<dbReference type="PANTHER" id="PTHR42732">
    <property type="entry name" value="BETA-GALACTOSIDASE"/>
    <property type="match status" value="1"/>
</dbReference>
<dbReference type="InterPro" id="IPR008979">
    <property type="entry name" value="Galactose-bd-like_sf"/>
</dbReference>
<dbReference type="Pfam" id="PF00963">
    <property type="entry name" value="Cohesin"/>
    <property type="match status" value="1"/>
</dbReference>
<gene>
    <name evidence="6" type="ORF">GNP93_03980</name>
</gene>
<dbReference type="InterPro" id="IPR016134">
    <property type="entry name" value="Dockerin_dom"/>
</dbReference>
<dbReference type="SUPFAM" id="SSF49384">
    <property type="entry name" value="Carbohydrate-binding domain"/>
    <property type="match status" value="1"/>
</dbReference>
<dbReference type="InterPro" id="IPR051913">
    <property type="entry name" value="GH2_Domain-Containing"/>
</dbReference>
<dbReference type="GO" id="GO:0030246">
    <property type="term" value="F:carbohydrate binding"/>
    <property type="evidence" value="ECO:0007669"/>
    <property type="project" value="InterPro"/>
</dbReference>
<dbReference type="GO" id="GO:0004553">
    <property type="term" value="F:hydrolase activity, hydrolyzing O-glycosyl compounds"/>
    <property type="evidence" value="ECO:0007669"/>
    <property type="project" value="InterPro"/>
</dbReference>
<dbReference type="Gene3D" id="2.60.120.200">
    <property type="match status" value="1"/>
</dbReference>
<dbReference type="Proteomes" id="UP000450917">
    <property type="component" value="Unassembled WGS sequence"/>
</dbReference>
<keyword evidence="3" id="KW-0326">Glycosidase</keyword>
<dbReference type="InterPro" id="IPR037524">
    <property type="entry name" value="PA14/GLEYA"/>
</dbReference>
<dbReference type="SUPFAM" id="SSF51445">
    <property type="entry name" value="(Trans)glycosidases"/>
    <property type="match status" value="1"/>
</dbReference>
<dbReference type="Gene3D" id="3.90.182.10">
    <property type="entry name" value="Toxin - Anthrax Protective Antigen,domain 1"/>
    <property type="match status" value="1"/>
</dbReference>
<dbReference type="Pfam" id="PF17851">
    <property type="entry name" value="GH43_C2"/>
    <property type="match status" value="1"/>
</dbReference>
<dbReference type="PROSITE" id="PS51766">
    <property type="entry name" value="DOCKERIN"/>
    <property type="match status" value="1"/>
</dbReference>
<dbReference type="Gene3D" id="2.60.40.10">
    <property type="entry name" value="Immunoglobulins"/>
    <property type="match status" value="1"/>
</dbReference>
<dbReference type="Gene3D" id="1.20.1270.90">
    <property type="entry name" value="AF1782-like"/>
    <property type="match status" value="2"/>
</dbReference>
<reference evidence="6 7" key="1">
    <citation type="submission" date="2019-11" db="EMBL/GenBank/DDBJ databases">
        <title>Draft genome sequences of five Paenibacillus species of dairy origin.</title>
        <authorList>
            <person name="Olajide A.M."/>
            <person name="Chen S."/>
            <person name="Lapointe G."/>
        </authorList>
    </citation>
    <scope>NUCLEOTIDE SEQUENCE [LARGE SCALE GENOMIC DNA]</scope>
    <source>
        <strain evidence="6 7">2CS3</strain>
    </source>
</reference>
<dbReference type="Gene3D" id="1.10.1330.10">
    <property type="entry name" value="Dockerin domain"/>
    <property type="match status" value="1"/>
</dbReference>
<dbReference type="Gene3D" id="2.60.40.680">
    <property type="match status" value="1"/>
</dbReference>
<dbReference type="SUPFAM" id="SSF49303">
    <property type="entry name" value="beta-Galactosidase/glucuronidase domain"/>
    <property type="match status" value="1"/>
</dbReference>
<feature type="domain" description="PA14" evidence="5">
    <location>
        <begin position="48"/>
        <end position="192"/>
    </location>
</feature>
<dbReference type="InterPro" id="IPR041542">
    <property type="entry name" value="GH43_C2"/>
</dbReference>
<dbReference type="InterPro" id="IPR002102">
    <property type="entry name" value="Cohesin_dom"/>
</dbReference>
<dbReference type="GO" id="GO:0000272">
    <property type="term" value="P:polysaccharide catabolic process"/>
    <property type="evidence" value="ECO:0007669"/>
    <property type="project" value="InterPro"/>
</dbReference>
<keyword evidence="2" id="KW-0378">Hydrolase</keyword>
<dbReference type="InterPro" id="IPR008965">
    <property type="entry name" value="CBM2/CBM3_carb-bd_dom_sf"/>
</dbReference>
<evidence type="ECO:0000313" key="6">
    <source>
        <dbReference type="EMBL" id="MUG69834.1"/>
    </source>
</evidence>
<comment type="caution">
    <text evidence="6">The sequence shown here is derived from an EMBL/GenBank/DDBJ whole genome shotgun (WGS) entry which is preliminary data.</text>
</comment>
<dbReference type="Pfam" id="PF02836">
    <property type="entry name" value="Glyco_hydro_2_C"/>
    <property type="match status" value="1"/>
</dbReference>
<dbReference type="EMBL" id="WNZX01000002">
    <property type="protein sequence ID" value="MUG69834.1"/>
    <property type="molecule type" value="Genomic_DNA"/>
</dbReference>
<comment type="similarity">
    <text evidence="1">Belongs to the glycosyl hydrolase 2 family.</text>
</comment>
<dbReference type="InterPro" id="IPR013783">
    <property type="entry name" value="Ig-like_fold"/>
</dbReference>
<dbReference type="InterPro" id="IPR006102">
    <property type="entry name" value="Ig-like_GH2"/>
</dbReference>
<dbReference type="PANTHER" id="PTHR42732:SF2">
    <property type="entry name" value="BETA-MANNOSIDASE"/>
    <property type="match status" value="1"/>
</dbReference>
<accession>A0A7X3CSC8</accession>
<evidence type="ECO:0000259" key="4">
    <source>
        <dbReference type="PROSITE" id="PS51766"/>
    </source>
</evidence>
<dbReference type="InterPro" id="IPR036439">
    <property type="entry name" value="Dockerin_dom_sf"/>
</dbReference>
<organism evidence="6 7">
    <name type="scientific">Paenibacillus validus</name>
    <dbReference type="NCBI Taxonomy" id="44253"/>
    <lineage>
        <taxon>Bacteria</taxon>
        <taxon>Bacillati</taxon>
        <taxon>Bacillota</taxon>
        <taxon>Bacilli</taxon>
        <taxon>Bacillales</taxon>
        <taxon>Paenibacillaceae</taxon>
        <taxon>Paenibacillus</taxon>
    </lineage>
</organism>
<evidence type="ECO:0000256" key="3">
    <source>
        <dbReference type="ARBA" id="ARBA00023295"/>
    </source>
</evidence>
<dbReference type="Pfam" id="PF00404">
    <property type="entry name" value="Dockerin_1"/>
    <property type="match status" value="1"/>
</dbReference>
<dbReference type="CDD" id="cd14254">
    <property type="entry name" value="Dockerin_II"/>
    <property type="match status" value="1"/>
</dbReference>
<dbReference type="PROSITE" id="PS51820">
    <property type="entry name" value="PA14"/>
    <property type="match status" value="1"/>
</dbReference>
<evidence type="ECO:0000259" key="5">
    <source>
        <dbReference type="PROSITE" id="PS51820"/>
    </source>
</evidence>
<dbReference type="Pfam" id="PF02837">
    <property type="entry name" value="Glyco_hydro_2_N"/>
    <property type="match status" value="1"/>
</dbReference>
<dbReference type="Pfam" id="PF00703">
    <property type="entry name" value="Glyco_hydro_2"/>
    <property type="match status" value="1"/>
</dbReference>
<proteinExistence type="inferred from homology"/>
<dbReference type="InterPro" id="IPR011658">
    <property type="entry name" value="PA14_dom"/>
</dbReference>
<protein>
    <submittedName>
        <fullName evidence="6">DUF1349 domain-containing protein</fullName>
    </submittedName>
</protein>
<dbReference type="SUPFAM" id="SSF63446">
    <property type="entry name" value="Type I dockerin domain"/>
    <property type="match status" value="1"/>
</dbReference>